<dbReference type="Pfam" id="PF04564">
    <property type="entry name" value="U-box"/>
    <property type="match status" value="1"/>
</dbReference>
<evidence type="ECO:0000256" key="1">
    <source>
        <dbReference type="SAM" id="MobiDB-lite"/>
    </source>
</evidence>
<feature type="compositionally biased region" description="Acidic residues" evidence="1">
    <location>
        <begin position="1804"/>
        <end position="1815"/>
    </location>
</feature>
<dbReference type="EMBL" id="HBNS01008121">
    <property type="protein sequence ID" value="CAE4591257.1"/>
    <property type="molecule type" value="Transcribed_RNA"/>
</dbReference>
<name>A0A7S4VLU2_9STRA</name>
<feature type="region of interest" description="Disordered" evidence="1">
    <location>
        <begin position="1777"/>
        <end position="1834"/>
    </location>
</feature>
<dbReference type="PROSITE" id="PS51698">
    <property type="entry name" value="U_BOX"/>
    <property type="match status" value="1"/>
</dbReference>
<dbReference type="Pfam" id="PF25794">
    <property type="entry name" value="SACS"/>
    <property type="match status" value="1"/>
</dbReference>
<gene>
    <name evidence="3" type="ORF">DBRI00130_LOCUS6581</name>
</gene>
<dbReference type="InterPro" id="IPR052972">
    <property type="entry name" value="Sacsin_chaperone_reg"/>
</dbReference>
<dbReference type="InterPro" id="IPR013083">
    <property type="entry name" value="Znf_RING/FYVE/PHD"/>
</dbReference>
<dbReference type="SUPFAM" id="SSF57850">
    <property type="entry name" value="RING/U-box"/>
    <property type="match status" value="1"/>
</dbReference>
<sequence>MAVSHSMVRSWFKKHVSHPSLQRRDDALFLLKYCTEDLKGNDFDELIGLPILPLCNGTLGTFLASTGSSDHFFVPNEVERELLQNAASYLVDVWTSEDALNILLKDTELHVKTNISPLSRTHFASLLGHSFPNEWAELMEVRWDPSDYASSGPESVEWISNLWGYISSVDESSEQEGIEMFVDSWQILPANVGDGERILLKLSKDMAVVCLEPMIKKKKNVISGKKINAQVGKVLQNIGIRTLDASIFKETSRRAVLQVLDGFVQPPTIKGVLKALSNSFPRDIEDEDLTRRIKLRFKYDVSDNDREKLLEFLSNVAQEGIDENGIDILRKLPLFKVFKQESSNVHVSSASPEFSDLIDMKYLPPACADTSILDSKFIKVSNQNERELLEKLGVKEMNLAFYYESHVCPKIIDGGITDKKRESAVLKLLAQDLPNIAEGESGQVWIDRISQLKFIPNRNGLAVCANDLYDPNESDLAKLLDESMLPAKAICQGTALSSLRSLGMRSKLSADGVIDIARSIESMARSCATDQSDPNMQHVIRSRAKSLLHFIDAEGTIGSLLTEAKISHGDSSVDELVDHDNPFLKDLNEISWLPVEFHVNVSDSNLEPPRQKRELSHIGIAAPRTTRPKQDEWICSSMMEILSTTIRSETLQKCFCWHLPLPATVVAAQLLALAKMNDTFNNPQVFRQTLATVIPRCYDLLSNHFTTASSIETEKVLMVLQDQAWIWVGDNFVAAQMMAFEAPENARPFLYSVTQELLCFENLLRLCGVRDQFSAGDFVQLSLSLSNKLGSRPASPKQLDLAVFIARYLSRLSPEELLSVNKEQLFLPSRECTMHLAKTMTFDDAPWLSAIVSGKGSQHRFVHNDVGNDAAQILGAKSLRDVLSARQNGMVKIPCPKSDALAKMFSERKMCADEDCRVVFDLLEIAEIKGVKQVSIFMDRRTHGSMSILHPCLAQTQNTALIVCFHDKVIEVDELVKLTSPSKFYVSTVAGNGGCGGPGFPRFGSGLCGTFLLSDCPQVLAGSSMLFWDPNGTFFVEGTKDKPSAEGSDGENHLLLADNNISSTEEMAMPAKREGCNQKRKASGRNYGISPEIASQFPDQFEPFFSLPIGIKESLFDCKGKPNGTYYRGTVFRIPLRTKDGPPSAISDRILDDSAITSFLDRLVERIPTSFLFTYNLQNINIHDWLPTESSYRSILRSRISSSPIARRNHLEEMQKNRTWVKDKSKFAKIFKSSWVPERSSYTLQCSNKHGDVENEKVDTYIIQTILAPPRLREMACTEALKPLKLIPAVTLAVHIHSSPGQNRSFKPPKGSIFVGLDTGIKTGLPFYLNAPLFQHETRRNLLLQNDDDEEFRKMNPGIRTVVVEGKNGRESRAIALYVWNSQCITSAMKELIPVAFKDLRDPIQHVYSRDPRQLYKYWPYYSRMPKHFQQLMPKTVYEELAKPEAPLYLTEKDGFRRINEGYFASPDYTVTKTLVSFFHGMSLFTVPRMVVEDLSRHSIDMKQLTPSFARAWLKQQVRHVQWISNKPKEALEMLEYCLADVASVENFETDLSARHILQELHGLCLMPLSDSTVGTLGRPMIIATSEQQEMLPSITSKFVNLLAAKRLVSFFGKPGFLNAMGLTKFSPRTLFSNITTVLPSSWRGQDFVPWCCEDSRLAQGGPSRLWIYQFWKEVSICDHDVVQLFRQWPLIPTVTGELASCGNSRFILSFYAHGGSTGLNQRLQDEYSSLQRSIECNESAREAAEKRAEHLLMDNGSSVKDDTEFWEMGAADDEISSVGSKQDMLEPADEEKSLHSEVVVAENESDEENDPLEAGDEHDMSPSIATDILPNNTPSVLPPRVPLDGGSEGPTVTPSMLVDDANSQTRQTLHRILVKIRCPLIELSFFSNNNISRMMSPDRLSVSRSIMTTLNQCINYWKFYSIGGEERLDWSNLCQDEKDQLLLLLTKEQGSRLSLMPSDLSMVRNLPVFESLSGERVSLNERDNHFTLDNDVDIQRLNHYLPESQKTKFLVDRPEINDLLVDLGVQCLNEADLLKRFVLPHFSMMPLSQKEAVCETILSKWSDLKVSSDFISVIKETHFVKQVSRESGVVFVQAADLFDPRNQFLRSIFDDDQTVFPSEEFLRDEWLVILSEIGLKSNVDKDTFLRCAWRVEEQENTSKAIKLFEYYSEHFAEFFDTHDFSQKLADIQCVPAEFDGGPICLYKFREIAVPKDRDLCFKVLPVIPDSVAPPQVMFSSLQIISPPSIGTVLKQIRELTDNGGTLDQWGYKFGTVEQVFTNLLSFLQENFDRLSPRVQEALCERPLVPVGTTLVKANRLFFRLAKDLAPFFYEVPRAFGAYDLLLRKLGVCDSPKPEDYASSLVELKEEMGDFKLNANELNSTIVVINLIANEGKNSTLRSSARSPIFAPNSKGVLINTGYLLQNDCPWLVQGGRLDLSLVHLTHPKLSKELCEQLHIKRMSECIVEVLEEGFQPKALLGPNEHISQIQEMMYSDTFNTTINQLKNRKPGVNNIHLKTFRVVPVELLRTQFLYSRTRQGRMDITKEPVGTYCLIDGNIIFVSKLPKGLTIELVVASTICDFYKISKQNIPGLSAMLASNQSNLDLIMKTMGMEGLCETNNEKRRGEPGHPLVKADLDLIQLKPLKVFAKDEIVAVKEEGNESGLVYGVVLESGGGGSLSRLRIRVGKEKVIDLISSEVLSLQSGVMATKQNGEVANGVSPDNLSCTNGLLQSVDDIQDDLEFNLTSNGDEKNVVTNQSALRPIDRRDIVHAVQDLLKSANLSLNDDVKLVMESNLELRDQMAQKDLHMDSLVREGRALAKNLSKGIDAFLCPITREPMEDPVICADGHTYERYAIEMWLRTHSRSPKTNQPLSSRQLIPNHAMRNTIEAMSENIDAVKKFANSYD</sequence>
<dbReference type="GO" id="GO:0004842">
    <property type="term" value="F:ubiquitin-protein transferase activity"/>
    <property type="evidence" value="ECO:0007669"/>
    <property type="project" value="InterPro"/>
</dbReference>
<dbReference type="GO" id="GO:0016567">
    <property type="term" value="P:protein ubiquitination"/>
    <property type="evidence" value="ECO:0007669"/>
    <property type="project" value="InterPro"/>
</dbReference>
<dbReference type="SMART" id="SM00504">
    <property type="entry name" value="Ubox"/>
    <property type="match status" value="1"/>
</dbReference>
<protein>
    <recommendedName>
        <fullName evidence="2">U-box domain-containing protein</fullName>
    </recommendedName>
</protein>
<feature type="domain" description="U-box" evidence="2">
    <location>
        <begin position="2822"/>
        <end position="2895"/>
    </location>
</feature>
<dbReference type="GO" id="GO:0030544">
    <property type="term" value="F:Hsp70 protein binding"/>
    <property type="evidence" value="ECO:0007669"/>
    <property type="project" value="TreeGrafter"/>
</dbReference>
<reference evidence="3" key="1">
    <citation type="submission" date="2021-01" db="EMBL/GenBank/DDBJ databases">
        <authorList>
            <person name="Corre E."/>
            <person name="Pelletier E."/>
            <person name="Niang G."/>
            <person name="Scheremetjew M."/>
            <person name="Finn R."/>
            <person name="Kale V."/>
            <person name="Holt S."/>
            <person name="Cochrane G."/>
            <person name="Meng A."/>
            <person name="Brown T."/>
            <person name="Cohen L."/>
        </authorList>
    </citation>
    <scope>NUCLEOTIDE SEQUENCE</scope>
    <source>
        <strain evidence="3">GSO104</strain>
    </source>
</reference>
<evidence type="ECO:0000259" key="2">
    <source>
        <dbReference type="PROSITE" id="PS51698"/>
    </source>
</evidence>
<dbReference type="PANTHER" id="PTHR15600:SF42">
    <property type="entry name" value="SACSIN"/>
    <property type="match status" value="1"/>
</dbReference>
<dbReference type="InterPro" id="IPR058210">
    <property type="entry name" value="SACS/Nov_dom"/>
</dbReference>
<organism evidence="3">
    <name type="scientific">Ditylum brightwellii</name>
    <dbReference type="NCBI Taxonomy" id="49249"/>
    <lineage>
        <taxon>Eukaryota</taxon>
        <taxon>Sar</taxon>
        <taxon>Stramenopiles</taxon>
        <taxon>Ochrophyta</taxon>
        <taxon>Bacillariophyta</taxon>
        <taxon>Mediophyceae</taxon>
        <taxon>Lithodesmiophycidae</taxon>
        <taxon>Lithodesmiales</taxon>
        <taxon>Lithodesmiaceae</taxon>
        <taxon>Ditylum</taxon>
    </lineage>
</organism>
<dbReference type="CDD" id="cd16655">
    <property type="entry name" value="RING-Ubox_WDSUB1-like"/>
    <property type="match status" value="1"/>
</dbReference>
<dbReference type="InterPro" id="IPR003613">
    <property type="entry name" value="Ubox_domain"/>
</dbReference>
<dbReference type="Gene3D" id="3.30.40.10">
    <property type="entry name" value="Zinc/RING finger domain, C3HC4 (zinc finger)"/>
    <property type="match status" value="1"/>
</dbReference>
<proteinExistence type="predicted"/>
<accession>A0A7S4VLU2</accession>
<evidence type="ECO:0000313" key="3">
    <source>
        <dbReference type="EMBL" id="CAE4591257.1"/>
    </source>
</evidence>
<dbReference type="PANTHER" id="PTHR15600">
    <property type="entry name" value="SACSIN"/>
    <property type="match status" value="1"/>
</dbReference>